<dbReference type="GO" id="GO:0006310">
    <property type="term" value="P:DNA recombination"/>
    <property type="evidence" value="ECO:0007669"/>
    <property type="project" value="UniProtKB-UniRule"/>
</dbReference>
<evidence type="ECO:0000256" key="5">
    <source>
        <dbReference type="ARBA" id="ARBA00022759"/>
    </source>
</evidence>
<organism evidence="15 16">
    <name type="scientific">Candidatus Wildermuthbacteria bacterium RIFCSPHIGHO2_02_FULL_48_16</name>
    <dbReference type="NCBI Taxonomy" id="1802453"/>
    <lineage>
        <taxon>Bacteria</taxon>
        <taxon>Candidatus Wildermuthiibacteriota</taxon>
    </lineage>
</organism>
<dbReference type="GO" id="GO:0000287">
    <property type="term" value="F:magnesium ion binding"/>
    <property type="evidence" value="ECO:0007669"/>
    <property type="project" value="UniProtKB-UniRule"/>
</dbReference>
<comment type="caution">
    <text evidence="15">The sequence shown here is derived from an EMBL/GenBank/DDBJ whole genome shotgun (WGS) entry which is preliminary data.</text>
</comment>
<dbReference type="NCBIfam" id="NF000711">
    <property type="entry name" value="PRK00039.2-1"/>
    <property type="match status" value="1"/>
</dbReference>
<dbReference type="Pfam" id="PF02075">
    <property type="entry name" value="RuvC"/>
    <property type="match status" value="1"/>
</dbReference>
<feature type="binding site" evidence="13">
    <location>
        <position position="69"/>
    </location>
    <ligand>
        <name>Mg(2+)</name>
        <dbReference type="ChEBI" id="CHEBI:18420"/>
        <label>2</label>
    </ligand>
</feature>
<accession>A0A1G2R8X5</accession>
<keyword evidence="4 13" id="KW-0479">Metal-binding</keyword>
<evidence type="ECO:0000256" key="3">
    <source>
        <dbReference type="ARBA" id="ARBA00022722"/>
    </source>
</evidence>
<evidence type="ECO:0000256" key="11">
    <source>
        <dbReference type="ARBA" id="ARBA00023204"/>
    </source>
</evidence>
<keyword evidence="2 13" id="KW-0963">Cytoplasm</keyword>
<keyword evidence="7 13" id="KW-0378">Hydrolase</keyword>
<dbReference type="NCBIfam" id="TIGR00228">
    <property type="entry name" value="ruvC"/>
    <property type="match status" value="1"/>
</dbReference>
<dbReference type="Gene3D" id="3.30.420.10">
    <property type="entry name" value="Ribonuclease H-like superfamily/Ribonuclease H"/>
    <property type="match status" value="1"/>
</dbReference>
<feature type="active site" evidence="13">
    <location>
        <position position="7"/>
    </location>
</feature>
<sequence>MIILGIDPGTATTGFGLIEKLDTKRTLRCIAYGCVETPKTKSAEQRLLMLEKEILGILKTYKPNMLAIERLFFFKNLKSALPVSEARGVVLLCAAKKKLPIVEFPPLQAKMAITGYGRADKKQMQAMVQKILALPEIPKPDDAADALAVAIACTLLKKF</sequence>
<evidence type="ECO:0000313" key="16">
    <source>
        <dbReference type="Proteomes" id="UP000178529"/>
    </source>
</evidence>
<feature type="binding site" evidence="13">
    <location>
        <position position="142"/>
    </location>
    <ligand>
        <name>Mg(2+)</name>
        <dbReference type="ChEBI" id="CHEBI:18420"/>
        <label>1</label>
    </ligand>
</feature>
<dbReference type="EMBL" id="MHTY01000010">
    <property type="protein sequence ID" value="OHA68998.1"/>
    <property type="molecule type" value="Genomic_DNA"/>
</dbReference>
<feature type="binding site" evidence="13">
    <location>
        <position position="7"/>
    </location>
    <ligand>
        <name>Mg(2+)</name>
        <dbReference type="ChEBI" id="CHEBI:18420"/>
        <label>1</label>
    </ligand>
</feature>
<dbReference type="PRINTS" id="PR00696">
    <property type="entry name" value="RSOLVASERUVC"/>
</dbReference>
<comment type="catalytic activity">
    <reaction evidence="12 13">
        <text>Endonucleolytic cleavage at a junction such as a reciprocal single-stranded crossover between two homologous DNA duplexes (Holliday junction).</text>
        <dbReference type="EC" id="3.1.21.10"/>
    </reaction>
</comment>
<gene>
    <name evidence="13" type="primary">ruvC</name>
    <name evidence="15" type="ORF">A3J68_00630</name>
</gene>
<dbReference type="PANTHER" id="PTHR30194">
    <property type="entry name" value="CROSSOVER JUNCTION ENDODEOXYRIBONUCLEASE RUVC"/>
    <property type="match status" value="1"/>
</dbReference>
<comment type="cofactor">
    <cofactor evidence="13">
        <name>Mg(2+)</name>
        <dbReference type="ChEBI" id="CHEBI:18420"/>
    </cofactor>
    <text evidence="13">Binds 2 Mg(2+) ion per subunit.</text>
</comment>
<dbReference type="AlphaFoldDB" id="A0A1G2R8X5"/>
<dbReference type="FunFam" id="3.30.420.10:FF:000002">
    <property type="entry name" value="Crossover junction endodeoxyribonuclease RuvC"/>
    <property type="match status" value="1"/>
</dbReference>
<name>A0A1G2R8X5_9BACT</name>
<evidence type="ECO:0000256" key="2">
    <source>
        <dbReference type="ARBA" id="ARBA00022490"/>
    </source>
</evidence>
<keyword evidence="10 13" id="KW-0233">DNA recombination</keyword>
<protein>
    <recommendedName>
        <fullName evidence="13 14">Crossover junction endodeoxyribonuclease RuvC</fullName>
        <ecNumber evidence="13 14">3.1.21.10</ecNumber>
    </recommendedName>
    <alternativeName>
        <fullName evidence="13">Holliday junction nuclease RuvC</fullName>
    </alternativeName>
    <alternativeName>
        <fullName evidence="13">Holliday junction resolvase RuvC</fullName>
    </alternativeName>
</protein>
<evidence type="ECO:0000256" key="9">
    <source>
        <dbReference type="ARBA" id="ARBA00023125"/>
    </source>
</evidence>
<evidence type="ECO:0000313" key="15">
    <source>
        <dbReference type="EMBL" id="OHA68998.1"/>
    </source>
</evidence>
<feature type="active site" evidence="13">
    <location>
        <position position="142"/>
    </location>
</feature>
<evidence type="ECO:0000256" key="8">
    <source>
        <dbReference type="ARBA" id="ARBA00022842"/>
    </source>
</evidence>
<evidence type="ECO:0000256" key="1">
    <source>
        <dbReference type="ARBA" id="ARBA00009518"/>
    </source>
</evidence>
<evidence type="ECO:0000256" key="10">
    <source>
        <dbReference type="ARBA" id="ARBA00023172"/>
    </source>
</evidence>
<dbReference type="GO" id="GO:0006281">
    <property type="term" value="P:DNA repair"/>
    <property type="evidence" value="ECO:0007669"/>
    <property type="project" value="UniProtKB-UniRule"/>
</dbReference>
<dbReference type="Proteomes" id="UP000178529">
    <property type="component" value="Unassembled WGS sequence"/>
</dbReference>
<evidence type="ECO:0000256" key="4">
    <source>
        <dbReference type="ARBA" id="ARBA00022723"/>
    </source>
</evidence>
<dbReference type="CDD" id="cd16962">
    <property type="entry name" value="RuvC"/>
    <property type="match status" value="1"/>
</dbReference>
<dbReference type="GO" id="GO:0048476">
    <property type="term" value="C:Holliday junction resolvase complex"/>
    <property type="evidence" value="ECO:0007669"/>
    <property type="project" value="UniProtKB-UniRule"/>
</dbReference>
<comment type="subunit">
    <text evidence="13">Homodimer which binds Holliday junction (HJ) DNA. The HJ becomes 2-fold symmetrical on binding to RuvC with unstacked arms; it has a different conformation from HJ DNA in complex with RuvA. In the full resolvosome a probable DNA-RuvA(4)-RuvB(12)-RuvC(2) complex forms which resolves the HJ.</text>
</comment>
<keyword evidence="3 13" id="KW-0540">Nuclease</keyword>
<comment type="subcellular location">
    <subcellularLocation>
        <location evidence="13">Cytoplasm</location>
    </subcellularLocation>
</comment>
<keyword evidence="8 13" id="KW-0460">Magnesium</keyword>
<dbReference type="InterPro" id="IPR002176">
    <property type="entry name" value="X-over_junc_endoDNase_RuvC"/>
</dbReference>
<evidence type="ECO:0000256" key="14">
    <source>
        <dbReference type="NCBIfam" id="TIGR00228"/>
    </source>
</evidence>
<evidence type="ECO:0000256" key="6">
    <source>
        <dbReference type="ARBA" id="ARBA00022763"/>
    </source>
</evidence>
<comment type="function">
    <text evidence="13">The RuvA-RuvB-RuvC complex processes Holliday junction (HJ) DNA during genetic recombination and DNA repair. Endonuclease that resolves HJ intermediates. Cleaves cruciform DNA by making single-stranded nicks across the HJ at symmetrical positions within the homologous arms, yielding a 5'-phosphate and a 3'-hydroxyl group; requires a central core of homology in the junction. The consensus cleavage sequence is 5'-(A/T)TT(C/G)-3'. Cleavage occurs on the 3'-side of the TT dinucleotide at the point of strand exchange. HJ branch migration catalyzed by RuvA-RuvB allows RuvC to scan DNA until it finds its consensus sequence, where it cleaves and resolves the cruciform DNA.</text>
</comment>
<evidence type="ECO:0000256" key="7">
    <source>
        <dbReference type="ARBA" id="ARBA00022801"/>
    </source>
</evidence>
<dbReference type="InterPro" id="IPR012337">
    <property type="entry name" value="RNaseH-like_sf"/>
</dbReference>
<reference evidence="15 16" key="1">
    <citation type="journal article" date="2016" name="Nat. Commun.">
        <title>Thousands of microbial genomes shed light on interconnected biogeochemical processes in an aquifer system.</title>
        <authorList>
            <person name="Anantharaman K."/>
            <person name="Brown C.T."/>
            <person name="Hug L.A."/>
            <person name="Sharon I."/>
            <person name="Castelle C.J."/>
            <person name="Probst A.J."/>
            <person name="Thomas B.C."/>
            <person name="Singh A."/>
            <person name="Wilkins M.J."/>
            <person name="Karaoz U."/>
            <person name="Brodie E.L."/>
            <person name="Williams K.H."/>
            <person name="Hubbard S.S."/>
            <person name="Banfield J.F."/>
        </authorList>
    </citation>
    <scope>NUCLEOTIDE SEQUENCE [LARGE SCALE GENOMIC DNA]</scope>
</reference>
<dbReference type="PROSITE" id="PS01321">
    <property type="entry name" value="RUVC"/>
    <property type="match status" value="1"/>
</dbReference>
<dbReference type="EC" id="3.1.21.10" evidence="13 14"/>
<feature type="active site" evidence="13">
    <location>
        <position position="69"/>
    </location>
</feature>
<dbReference type="SUPFAM" id="SSF53098">
    <property type="entry name" value="Ribonuclease H-like"/>
    <property type="match status" value="1"/>
</dbReference>
<evidence type="ECO:0000256" key="13">
    <source>
        <dbReference type="HAMAP-Rule" id="MF_00034"/>
    </source>
</evidence>
<dbReference type="InterPro" id="IPR020563">
    <property type="entry name" value="X-over_junc_endoDNase_Mg_BS"/>
</dbReference>
<keyword evidence="9 13" id="KW-0238">DNA-binding</keyword>
<proteinExistence type="inferred from homology"/>
<keyword evidence="6 13" id="KW-0227">DNA damage</keyword>
<dbReference type="PANTHER" id="PTHR30194:SF3">
    <property type="entry name" value="CROSSOVER JUNCTION ENDODEOXYRIBONUCLEASE RUVC"/>
    <property type="match status" value="1"/>
</dbReference>
<dbReference type="HAMAP" id="MF_00034">
    <property type="entry name" value="RuvC"/>
    <property type="match status" value="1"/>
</dbReference>
<keyword evidence="11 13" id="KW-0234">DNA repair</keyword>
<comment type="similarity">
    <text evidence="1 13">Belongs to the RuvC family.</text>
</comment>
<evidence type="ECO:0000256" key="12">
    <source>
        <dbReference type="ARBA" id="ARBA00029354"/>
    </source>
</evidence>
<dbReference type="GO" id="GO:0003677">
    <property type="term" value="F:DNA binding"/>
    <property type="evidence" value="ECO:0007669"/>
    <property type="project" value="UniProtKB-KW"/>
</dbReference>
<keyword evidence="5 13" id="KW-0255">Endonuclease</keyword>
<dbReference type="GO" id="GO:0005737">
    <property type="term" value="C:cytoplasm"/>
    <property type="evidence" value="ECO:0007669"/>
    <property type="project" value="UniProtKB-SubCell"/>
</dbReference>
<dbReference type="InterPro" id="IPR036397">
    <property type="entry name" value="RNaseH_sf"/>
</dbReference>
<dbReference type="GO" id="GO:0008821">
    <property type="term" value="F:crossover junction DNA endonuclease activity"/>
    <property type="evidence" value="ECO:0007669"/>
    <property type="project" value="UniProtKB-UniRule"/>
</dbReference>